<dbReference type="InterPro" id="IPR052929">
    <property type="entry name" value="RNase_H-like_EbsB-rel"/>
</dbReference>
<reference evidence="3" key="1">
    <citation type="submission" date="2016-04" db="EMBL/GenBank/DDBJ databases">
        <title>Cephalotus genome sequencing.</title>
        <authorList>
            <person name="Fukushima K."/>
            <person name="Hasebe M."/>
            <person name="Fang X."/>
        </authorList>
    </citation>
    <scope>NUCLEOTIDE SEQUENCE [LARGE SCALE GENOMIC DNA]</scope>
    <source>
        <strain evidence="3">cv. St1</strain>
    </source>
</reference>
<protein>
    <recommendedName>
        <fullName evidence="1">RNase H type-1 domain-containing protein</fullName>
    </recommendedName>
</protein>
<feature type="domain" description="RNase H type-1" evidence="1">
    <location>
        <begin position="8"/>
        <end position="87"/>
    </location>
</feature>
<evidence type="ECO:0000313" key="2">
    <source>
        <dbReference type="EMBL" id="GAV79292.1"/>
    </source>
</evidence>
<accession>A0A1Q3CGP7</accession>
<dbReference type="AlphaFoldDB" id="A0A1Q3CGP7"/>
<dbReference type="GO" id="GO:0004523">
    <property type="term" value="F:RNA-DNA hybrid ribonuclease activity"/>
    <property type="evidence" value="ECO:0007669"/>
    <property type="project" value="InterPro"/>
</dbReference>
<dbReference type="Proteomes" id="UP000187406">
    <property type="component" value="Unassembled WGS sequence"/>
</dbReference>
<organism evidence="2 3">
    <name type="scientific">Cephalotus follicularis</name>
    <name type="common">Albany pitcher plant</name>
    <dbReference type="NCBI Taxonomy" id="3775"/>
    <lineage>
        <taxon>Eukaryota</taxon>
        <taxon>Viridiplantae</taxon>
        <taxon>Streptophyta</taxon>
        <taxon>Embryophyta</taxon>
        <taxon>Tracheophyta</taxon>
        <taxon>Spermatophyta</taxon>
        <taxon>Magnoliopsida</taxon>
        <taxon>eudicotyledons</taxon>
        <taxon>Gunneridae</taxon>
        <taxon>Pentapetalae</taxon>
        <taxon>rosids</taxon>
        <taxon>fabids</taxon>
        <taxon>Oxalidales</taxon>
        <taxon>Cephalotaceae</taxon>
        <taxon>Cephalotus</taxon>
    </lineage>
</organism>
<name>A0A1Q3CGP7_CEPFO</name>
<dbReference type="InterPro" id="IPR012337">
    <property type="entry name" value="RNaseH-like_sf"/>
</dbReference>
<gene>
    <name evidence="2" type="ORF">CFOL_v3_22757</name>
</gene>
<dbReference type="OrthoDB" id="1906820at2759"/>
<keyword evidence="3" id="KW-1185">Reference proteome</keyword>
<dbReference type="PANTHER" id="PTHR47074">
    <property type="entry name" value="BNAC02G40300D PROTEIN"/>
    <property type="match status" value="1"/>
</dbReference>
<proteinExistence type="predicted"/>
<dbReference type="Pfam" id="PF13456">
    <property type="entry name" value="RVT_3"/>
    <property type="match status" value="1"/>
</dbReference>
<dbReference type="GO" id="GO:0003676">
    <property type="term" value="F:nucleic acid binding"/>
    <property type="evidence" value="ECO:0007669"/>
    <property type="project" value="InterPro"/>
</dbReference>
<evidence type="ECO:0000259" key="1">
    <source>
        <dbReference type="Pfam" id="PF13456"/>
    </source>
</evidence>
<dbReference type="InterPro" id="IPR002156">
    <property type="entry name" value="RNaseH_domain"/>
</dbReference>
<dbReference type="PANTHER" id="PTHR47074:SF11">
    <property type="entry name" value="REVERSE TRANSCRIPTASE-LIKE PROTEIN"/>
    <property type="match status" value="1"/>
</dbReference>
<dbReference type="EMBL" id="BDDD01001954">
    <property type="protein sequence ID" value="GAV79292.1"/>
    <property type="molecule type" value="Genomic_DNA"/>
</dbReference>
<evidence type="ECO:0000313" key="3">
    <source>
        <dbReference type="Proteomes" id="UP000187406"/>
    </source>
</evidence>
<sequence>MPGEIKMNCDGAVHMDGTCSGVGWVFKDYEGVILAAGNRRLVTQNDPPTIEALAIYYGMLCGSRLCYHKLIVEFDAWVIIYEINNSGYVMQLMGILLMISDSINQVLKVVMFVILAERVTIWHIS</sequence>
<dbReference type="SUPFAM" id="SSF53098">
    <property type="entry name" value="Ribonuclease H-like"/>
    <property type="match status" value="1"/>
</dbReference>
<dbReference type="Gene3D" id="3.30.420.10">
    <property type="entry name" value="Ribonuclease H-like superfamily/Ribonuclease H"/>
    <property type="match status" value="1"/>
</dbReference>
<dbReference type="InParanoid" id="A0A1Q3CGP7"/>
<dbReference type="InterPro" id="IPR036397">
    <property type="entry name" value="RNaseH_sf"/>
</dbReference>
<comment type="caution">
    <text evidence="2">The sequence shown here is derived from an EMBL/GenBank/DDBJ whole genome shotgun (WGS) entry which is preliminary data.</text>
</comment>